<keyword evidence="5" id="KW-1185">Reference proteome</keyword>
<reference evidence="4" key="3">
    <citation type="submission" date="2018-07" db="EMBL/GenBank/DDBJ databases">
        <authorList>
            <person name="Mckenzie S.K."/>
            <person name="Kronauer D.J.C."/>
        </authorList>
    </citation>
    <scope>NUCLEOTIDE SEQUENCE</scope>
    <source>
        <strain evidence="4">Clonal line C1</strain>
    </source>
</reference>
<comment type="similarity">
    <text evidence="1">Belongs to the PITHD1 family.</text>
</comment>
<sequence>MNQQCSCGDAHDAMELGVKYSLHEKIDKDKVECLNENVEGTGVKVFKTWENRLNTEECVESDTDPELLFNIPFTANVKLKGLIVIADPEYFPTRVKLFKNRPNMIFDDVRLEADQEFQLIRDSQGIHEYPVRTVKFSSVEHLSLYFSSHSDTDFIKIYYIGLRGEWTASHKHGVTLCVYEARPLIYEYSKDQYAITRVIK</sequence>
<dbReference type="GO" id="GO:0005634">
    <property type="term" value="C:nucleus"/>
    <property type="evidence" value="ECO:0007669"/>
    <property type="project" value="TreeGrafter"/>
</dbReference>
<accession>A0A026W4E6</accession>
<dbReference type="PANTHER" id="PTHR12175:SF1">
    <property type="entry name" value="PITH DOMAIN-CONTAINING PROTEIN 1"/>
    <property type="match status" value="1"/>
</dbReference>
<evidence type="ECO:0000256" key="1">
    <source>
        <dbReference type="ARBA" id="ARBA00025788"/>
    </source>
</evidence>
<dbReference type="Gene3D" id="2.60.120.470">
    <property type="entry name" value="PITH domain"/>
    <property type="match status" value="1"/>
</dbReference>
<dbReference type="InterPro" id="IPR010400">
    <property type="entry name" value="PITH_dom"/>
</dbReference>
<dbReference type="OMA" id="RLVFKPW"/>
<evidence type="ECO:0000259" key="2">
    <source>
        <dbReference type="PROSITE" id="PS51532"/>
    </source>
</evidence>
<evidence type="ECO:0000313" key="5">
    <source>
        <dbReference type="Proteomes" id="UP000053097"/>
    </source>
</evidence>
<dbReference type="GO" id="GO:0005737">
    <property type="term" value="C:cytoplasm"/>
    <property type="evidence" value="ECO:0007669"/>
    <property type="project" value="UniProtKB-ARBA"/>
</dbReference>
<reference evidence="4 6" key="2">
    <citation type="journal article" date="2018" name="Genome Res.">
        <title>The genomic architecture and molecular evolution of ant odorant receptors.</title>
        <authorList>
            <person name="McKenzie S.K."/>
            <person name="Kronauer D.J.C."/>
        </authorList>
    </citation>
    <scope>NUCLEOTIDE SEQUENCE [LARGE SCALE GENOMIC DNA]</scope>
    <source>
        <strain evidence="4">Clonal line C1</strain>
    </source>
</reference>
<proteinExistence type="inferred from homology"/>
<dbReference type="Pfam" id="PF06201">
    <property type="entry name" value="PITH"/>
    <property type="match status" value="1"/>
</dbReference>
<dbReference type="InterPro" id="IPR045099">
    <property type="entry name" value="PITH1-like"/>
</dbReference>
<evidence type="ECO:0000313" key="6">
    <source>
        <dbReference type="Proteomes" id="UP000279307"/>
    </source>
</evidence>
<dbReference type="Proteomes" id="UP000053097">
    <property type="component" value="Unassembled WGS sequence"/>
</dbReference>
<protein>
    <submittedName>
        <fullName evidence="3">PITH domain-containing protein</fullName>
    </submittedName>
</protein>
<dbReference type="OrthoDB" id="2635at2759"/>
<dbReference type="EMBL" id="KK107455">
    <property type="protein sequence ID" value="EZA50471.1"/>
    <property type="molecule type" value="Genomic_DNA"/>
</dbReference>
<evidence type="ECO:0000313" key="4">
    <source>
        <dbReference type="EMBL" id="RLU17879.1"/>
    </source>
</evidence>
<dbReference type="PROSITE" id="PS51532">
    <property type="entry name" value="PITH"/>
    <property type="match status" value="1"/>
</dbReference>
<dbReference type="AlphaFoldDB" id="A0A026W4E6"/>
<evidence type="ECO:0000313" key="3">
    <source>
        <dbReference type="EMBL" id="EZA50471.1"/>
    </source>
</evidence>
<feature type="domain" description="PITH" evidence="2">
    <location>
        <begin position="11"/>
        <end position="182"/>
    </location>
</feature>
<organism evidence="3 5">
    <name type="scientific">Ooceraea biroi</name>
    <name type="common">Clonal raider ant</name>
    <name type="synonym">Cerapachys biroi</name>
    <dbReference type="NCBI Taxonomy" id="2015173"/>
    <lineage>
        <taxon>Eukaryota</taxon>
        <taxon>Metazoa</taxon>
        <taxon>Ecdysozoa</taxon>
        <taxon>Arthropoda</taxon>
        <taxon>Hexapoda</taxon>
        <taxon>Insecta</taxon>
        <taxon>Pterygota</taxon>
        <taxon>Neoptera</taxon>
        <taxon>Endopterygota</taxon>
        <taxon>Hymenoptera</taxon>
        <taxon>Apocrita</taxon>
        <taxon>Aculeata</taxon>
        <taxon>Formicoidea</taxon>
        <taxon>Formicidae</taxon>
        <taxon>Dorylinae</taxon>
        <taxon>Ooceraea</taxon>
    </lineage>
</organism>
<dbReference type="Proteomes" id="UP000279307">
    <property type="component" value="Chromosome 10"/>
</dbReference>
<name>A0A026W4E6_OOCBI</name>
<dbReference type="SUPFAM" id="SSF49785">
    <property type="entry name" value="Galactose-binding domain-like"/>
    <property type="match status" value="1"/>
</dbReference>
<dbReference type="InterPro" id="IPR037047">
    <property type="entry name" value="PITH_dom_sf"/>
</dbReference>
<gene>
    <name evidence="4" type="ORF">DMN91_010118</name>
    <name evidence="3" type="ORF">X777_10664</name>
</gene>
<dbReference type="EMBL" id="QOIP01000010">
    <property type="protein sequence ID" value="RLU17879.1"/>
    <property type="molecule type" value="Genomic_DNA"/>
</dbReference>
<dbReference type="InterPro" id="IPR008979">
    <property type="entry name" value="Galactose-bd-like_sf"/>
</dbReference>
<reference evidence="3 5" key="1">
    <citation type="journal article" date="2014" name="Curr. Biol.">
        <title>The genome of the clonal raider ant Cerapachys biroi.</title>
        <authorList>
            <person name="Oxley P.R."/>
            <person name="Ji L."/>
            <person name="Fetter-Pruneda I."/>
            <person name="McKenzie S.K."/>
            <person name="Li C."/>
            <person name="Hu H."/>
            <person name="Zhang G."/>
            <person name="Kronauer D.J."/>
        </authorList>
    </citation>
    <scope>NUCLEOTIDE SEQUENCE [LARGE SCALE GENOMIC DNA]</scope>
</reference>
<dbReference type="PANTHER" id="PTHR12175">
    <property type="entry name" value="AD039 HT014 THIOREDOXIN FAMILY TRP26"/>
    <property type="match status" value="1"/>
</dbReference>